<evidence type="ECO:0000313" key="9">
    <source>
        <dbReference type="Proteomes" id="UP000694863"/>
    </source>
</evidence>
<evidence type="ECO:0000256" key="4">
    <source>
        <dbReference type="ARBA" id="ARBA00023157"/>
    </source>
</evidence>
<comment type="subcellular location">
    <subcellularLocation>
        <location evidence="7">Secreted</location>
    </subcellularLocation>
</comment>
<evidence type="ECO:0000256" key="1">
    <source>
        <dbReference type="ARBA" id="ARBA00022723"/>
    </source>
</evidence>
<evidence type="ECO:0000259" key="8">
    <source>
        <dbReference type="PROSITE" id="PS51828"/>
    </source>
</evidence>
<comment type="cofactor">
    <cofactor evidence="7">
        <name>Ca(2+)</name>
        <dbReference type="ChEBI" id="CHEBI:29108"/>
    </cofactor>
    <text evidence="7">Binds 2 calcium ions per subunit.</text>
</comment>
<comment type="similarity">
    <text evidence="5 7">Belongs to the pentraxin family.</text>
</comment>
<dbReference type="PROSITE" id="PS00289">
    <property type="entry name" value="PTX_1"/>
    <property type="match status" value="1"/>
</dbReference>
<dbReference type="GeneID" id="101662509"/>
<organism evidence="9 10">
    <name type="scientific">Echinops telfairi</name>
    <name type="common">Lesser hedgehog tenrec</name>
    <dbReference type="NCBI Taxonomy" id="9371"/>
    <lineage>
        <taxon>Eukaryota</taxon>
        <taxon>Metazoa</taxon>
        <taxon>Chordata</taxon>
        <taxon>Craniata</taxon>
        <taxon>Vertebrata</taxon>
        <taxon>Euteleostomi</taxon>
        <taxon>Mammalia</taxon>
        <taxon>Eutheria</taxon>
        <taxon>Afrotheria</taxon>
        <taxon>Tenrecidae</taxon>
        <taxon>Tenrecinae</taxon>
        <taxon>Echinops</taxon>
    </lineage>
</organism>
<keyword evidence="2 7" id="KW-0732">Signal</keyword>
<dbReference type="InterPro" id="IPR051005">
    <property type="entry name" value="Pentraxin_domain"/>
</dbReference>
<keyword evidence="3 7" id="KW-0106">Calcium</keyword>
<feature type="disulfide bond" evidence="6">
    <location>
        <begin position="55"/>
        <end position="114"/>
    </location>
</feature>
<dbReference type="Proteomes" id="UP000694863">
    <property type="component" value="Unplaced"/>
</dbReference>
<dbReference type="CDD" id="cd00152">
    <property type="entry name" value="PTX"/>
    <property type="match status" value="1"/>
</dbReference>
<keyword evidence="9" id="KW-1185">Reference proteome</keyword>
<dbReference type="InterPro" id="IPR030476">
    <property type="entry name" value="Pentaxin_CS"/>
</dbReference>
<feature type="chain" id="PRO_5044976297" description="Pentraxin family member" evidence="7">
    <location>
        <begin position="22"/>
        <end position="219"/>
    </location>
</feature>
<evidence type="ECO:0000313" key="10">
    <source>
        <dbReference type="RefSeq" id="XP_004714866.1"/>
    </source>
</evidence>
<dbReference type="PRINTS" id="PR00895">
    <property type="entry name" value="PENTAXIN"/>
</dbReference>
<evidence type="ECO:0000256" key="3">
    <source>
        <dbReference type="ARBA" id="ARBA00022837"/>
    </source>
</evidence>
<dbReference type="PANTHER" id="PTHR45869:SF6">
    <property type="entry name" value="MUCOSAL PENTRAXIN-RELATED"/>
    <property type="match status" value="1"/>
</dbReference>
<protein>
    <recommendedName>
        <fullName evidence="7">Pentraxin family member</fullName>
    </recommendedName>
</protein>
<keyword evidence="1 7" id="KW-0479">Metal-binding</keyword>
<evidence type="ECO:0000256" key="2">
    <source>
        <dbReference type="ARBA" id="ARBA00022729"/>
    </source>
</evidence>
<dbReference type="SMART" id="SM00159">
    <property type="entry name" value="PTX"/>
    <property type="match status" value="1"/>
</dbReference>
<name>A0ABM0J4V1_ECHTE</name>
<dbReference type="PANTHER" id="PTHR45869">
    <property type="entry name" value="C-REACTIVE PROTEIN-RELATED"/>
    <property type="match status" value="1"/>
</dbReference>
<dbReference type="InterPro" id="IPR013320">
    <property type="entry name" value="ConA-like_dom_sf"/>
</dbReference>
<keyword evidence="4 6" id="KW-1015">Disulfide bond</keyword>
<feature type="signal peptide" evidence="7">
    <location>
        <begin position="1"/>
        <end position="21"/>
    </location>
</feature>
<dbReference type="Gene3D" id="2.60.120.200">
    <property type="match status" value="1"/>
</dbReference>
<evidence type="ECO:0000256" key="5">
    <source>
        <dbReference type="ARBA" id="ARBA00038102"/>
    </source>
</evidence>
<dbReference type="InterPro" id="IPR001759">
    <property type="entry name" value="PTX_dom"/>
</dbReference>
<sequence>MGKLLLGVLFFLVLSEGMTHSDLRGKVFIFPQESNTAYVSLIPNMRKPLKSFTLCLKGFTDLTRPYSLFSYNTRSQDNELLLFVNKMGEYGLYLGNAEALFKGPQTSYGPIHLCVSWESVSGIAELWVNGKPLGRKGVRKGYTLGAEAKIILGQEQDSYGGGFDAKQSFVGEIWDVSLWDHVLPLKYMCASCHGGNVIDWQGLNYVDNGYVVIKNKMWF</sequence>
<feature type="domain" description="Pentraxin (PTX)" evidence="8">
    <location>
        <begin position="24"/>
        <end position="219"/>
    </location>
</feature>
<dbReference type="SUPFAM" id="SSF49899">
    <property type="entry name" value="Concanavalin A-like lectins/glucanases"/>
    <property type="match status" value="1"/>
</dbReference>
<dbReference type="Pfam" id="PF00354">
    <property type="entry name" value="Pentaxin"/>
    <property type="match status" value="1"/>
</dbReference>
<comment type="subunit">
    <text evidence="7">Homopentamer. Pentaxin (or pentraxin) have a discoid arrangement of 5 non-covalently bound subunits.</text>
</comment>
<evidence type="ECO:0000256" key="7">
    <source>
        <dbReference type="RuleBase" id="RU362112"/>
    </source>
</evidence>
<accession>A0ABM0J4V1</accession>
<proteinExistence type="inferred from homology"/>
<dbReference type="PROSITE" id="PS51828">
    <property type="entry name" value="PTX_2"/>
    <property type="match status" value="1"/>
</dbReference>
<reference evidence="10" key="1">
    <citation type="submission" date="2025-08" db="UniProtKB">
        <authorList>
            <consortium name="RefSeq"/>
        </authorList>
    </citation>
    <scope>IDENTIFICATION</scope>
</reference>
<gene>
    <name evidence="10" type="primary">LOC101662509</name>
</gene>
<dbReference type="RefSeq" id="XP_004714866.1">
    <property type="nucleotide sequence ID" value="XM_004714809.1"/>
</dbReference>
<evidence type="ECO:0000256" key="6">
    <source>
        <dbReference type="PROSITE-ProRule" id="PRU01172"/>
    </source>
</evidence>